<proteinExistence type="predicted"/>
<reference evidence="1" key="1">
    <citation type="submission" date="2018-02" db="EMBL/GenBank/DDBJ databases">
        <title>Rhizophora mucronata_Transcriptome.</title>
        <authorList>
            <person name="Meera S.P."/>
            <person name="Sreeshan A."/>
            <person name="Augustine A."/>
        </authorList>
    </citation>
    <scope>NUCLEOTIDE SEQUENCE</scope>
    <source>
        <tissue evidence="1">Leaf</tissue>
    </source>
</reference>
<dbReference type="EMBL" id="GGEC01053422">
    <property type="protein sequence ID" value="MBX33906.1"/>
    <property type="molecule type" value="Transcribed_RNA"/>
</dbReference>
<name>A0A2P2MUK7_RHIMU</name>
<dbReference type="GO" id="GO:0016740">
    <property type="term" value="F:transferase activity"/>
    <property type="evidence" value="ECO:0007669"/>
    <property type="project" value="UniProtKB-KW"/>
</dbReference>
<keyword evidence="1" id="KW-0808">Transferase</keyword>
<protein>
    <submittedName>
        <fullName evidence="1">Histone acetyltransferase HAC1 isoform X2</fullName>
    </submittedName>
</protein>
<organism evidence="1">
    <name type="scientific">Rhizophora mucronata</name>
    <name type="common">Asiatic mangrove</name>
    <dbReference type="NCBI Taxonomy" id="61149"/>
    <lineage>
        <taxon>Eukaryota</taxon>
        <taxon>Viridiplantae</taxon>
        <taxon>Streptophyta</taxon>
        <taxon>Embryophyta</taxon>
        <taxon>Tracheophyta</taxon>
        <taxon>Spermatophyta</taxon>
        <taxon>Magnoliopsida</taxon>
        <taxon>eudicotyledons</taxon>
        <taxon>Gunneridae</taxon>
        <taxon>Pentapetalae</taxon>
        <taxon>rosids</taxon>
        <taxon>fabids</taxon>
        <taxon>Malpighiales</taxon>
        <taxon>Rhizophoraceae</taxon>
        <taxon>Rhizophora</taxon>
    </lineage>
</organism>
<accession>A0A2P2MUK7</accession>
<sequence>MVNKCTESLSSHCFNLRSKILNRIKIRQIHATLIWKLTV</sequence>
<dbReference type="AlphaFoldDB" id="A0A2P2MUK7"/>
<evidence type="ECO:0000313" key="1">
    <source>
        <dbReference type="EMBL" id="MBX33906.1"/>
    </source>
</evidence>